<protein>
    <submittedName>
        <fullName evidence="2">Uncharacterized protein</fullName>
    </submittedName>
</protein>
<dbReference type="RefSeq" id="WP_144986419.1">
    <property type="nucleotide sequence ID" value="NZ_VNJK01000001.1"/>
</dbReference>
<reference evidence="2 3" key="1">
    <citation type="submission" date="2019-07" db="EMBL/GenBank/DDBJ databases">
        <authorList>
            <person name="Kim J."/>
        </authorList>
    </citation>
    <scope>NUCLEOTIDE SEQUENCE [LARGE SCALE GENOMIC DNA]</scope>
    <source>
        <strain evidence="2 3">N4</strain>
    </source>
</reference>
<evidence type="ECO:0000313" key="2">
    <source>
        <dbReference type="EMBL" id="TVX91682.1"/>
    </source>
</evidence>
<proteinExistence type="predicted"/>
<feature type="region of interest" description="Disordered" evidence="1">
    <location>
        <begin position="99"/>
        <end position="123"/>
    </location>
</feature>
<organism evidence="2 3">
    <name type="scientific">Paenibacillus agilis</name>
    <dbReference type="NCBI Taxonomy" id="3020863"/>
    <lineage>
        <taxon>Bacteria</taxon>
        <taxon>Bacillati</taxon>
        <taxon>Bacillota</taxon>
        <taxon>Bacilli</taxon>
        <taxon>Bacillales</taxon>
        <taxon>Paenibacillaceae</taxon>
        <taxon>Paenibacillus</taxon>
    </lineage>
</organism>
<dbReference type="Proteomes" id="UP000318102">
    <property type="component" value="Unassembled WGS sequence"/>
</dbReference>
<keyword evidence="3" id="KW-1185">Reference proteome</keyword>
<dbReference type="Pfam" id="PF26595">
    <property type="entry name" value="A_ENA"/>
    <property type="match status" value="1"/>
</dbReference>
<dbReference type="InterPro" id="IPR058705">
    <property type="entry name" value="A_ENA"/>
</dbReference>
<sequence length="123" mass="13937">MKIPSMASLSTKTDTLEKQFESIALEEKTLSNLMQFEADKMLAFIGRKRDFPSNPSSAEIIQFNQSCVQVMESFLNAESVLFKKLTKAVHLTLHEKNIQSASLNDEDNNEAELLENDDQGFDF</sequence>
<evidence type="ECO:0000313" key="3">
    <source>
        <dbReference type="Proteomes" id="UP000318102"/>
    </source>
</evidence>
<dbReference type="OrthoDB" id="2939962at2"/>
<comment type="caution">
    <text evidence="2">The sequence shown here is derived from an EMBL/GenBank/DDBJ whole genome shotgun (WGS) entry which is preliminary data.</text>
</comment>
<name>A0A559IVL4_9BACL</name>
<gene>
    <name evidence="2" type="ORF">FPZ44_00590</name>
</gene>
<evidence type="ECO:0000256" key="1">
    <source>
        <dbReference type="SAM" id="MobiDB-lite"/>
    </source>
</evidence>
<feature type="compositionally biased region" description="Acidic residues" evidence="1">
    <location>
        <begin position="104"/>
        <end position="123"/>
    </location>
</feature>
<dbReference type="AlphaFoldDB" id="A0A559IVL4"/>
<dbReference type="EMBL" id="VNJK01000001">
    <property type="protein sequence ID" value="TVX91682.1"/>
    <property type="molecule type" value="Genomic_DNA"/>
</dbReference>
<accession>A0A559IVL4</accession>